<evidence type="ECO:0000313" key="3">
    <source>
        <dbReference type="Proteomes" id="UP001610563"/>
    </source>
</evidence>
<sequence length="252" mass="28025">MESSTCFTLRDILRAKAEGIALGDRFKAALTLAKVLIYLQLASWLHKAIRSDNVVYFATSQERIDFKWPFLIGFDMSRPNTATEMTEIPAYALGFNLYRHPRVQGVPVDTSGGNSGQEKEGPHRAGTRGRFSALDDIYSFGIILLELGVGKCVGEICTRNNIQIERKRNSQLRGLRIGSSRKNSSAECRNGRTLPGSHKGLPDGEFRPGQTKLGEDILYGCRPPIGALQCMTFRQFAWHQPLGLFSLKKSCV</sequence>
<protein>
    <recommendedName>
        <fullName evidence="4">Protein kinase domain-containing protein</fullName>
    </recommendedName>
</protein>
<accession>A0ABR4G847</accession>
<dbReference type="Proteomes" id="UP001610563">
    <property type="component" value="Unassembled WGS sequence"/>
</dbReference>
<organism evidence="2 3">
    <name type="scientific">Aspergillus keveii</name>
    <dbReference type="NCBI Taxonomy" id="714993"/>
    <lineage>
        <taxon>Eukaryota</taxon>
        <taxon>Fungi</taxon>
        <taxon>Dikarya</taxon>
        <taxon>Ascomycota</taxon>
        <taxon>Pezizomycotina</taxon>
        <taxon>Eurotiomycetes</taxon>
        <taxon>Eurotiomycetidae</taxon>
        <taxon>Eurotiales</taxon>
        <taxon>Aspergillaceae</taxon>
        <taxon>Aspergillus</taxon>
        <taxon>Aspergillus subgen. Nidulantes</taxon>
    </lineage>
</organism>
<evidence type="ECO:0000313" key="2">
    <source>
        <dbReference type="EMBL" id="KAL2795176.1"/>
    </source>
</evidence>
<dbReference type="PANTHER" id="PTHR37542:SF3">
    <property type="entry name" value="PRION-INHIBITION AND PROPAGATION HELO DOMAIN-CONTAINING PROTEIN"/>
    <property type="match status" value="1"/>
</dbReference>
<reference evidence="2 3" key="1">
    <citation type="submission" date="2024-07" db="EMBL/GenBank/DDBJ databases">
        <title>Section-level genome sequencing and comparative genomics of Aspergillus sections Usti and Cavernicolus.</title>
        <authorList>
            <consortium name="Lawrence Berkeley National Laboratory"/>
            <person name="Nybo J.L."/>
            <person name="Vesth T.C."/>
            <person name="Theobald S."/>
            <person name="Frisvad J.C."/>
            <person name="Larsen T.O."/>
            <person name="Kjaerboelling I."/>
            <person name="Rothschild-Mancinelli K."/>
            <person name="Lyhne E.K."/>
            <person name="Kogle M.E."/>
            <person name="Barry K."/>
            <person name="Clum A."/>
            <person name="Na H."/>
            <person name="Ledsgaard L."/>
            <person name="Lin J."/>
            <person name="Lipzen A."/>
            <person name="Kuo A."/>
            <person name="Riley R."/>
            <person name="Mondo S."/>
            <person name="Labutti K."/>
            <person name="Haridas S."/>
            <person name="Pangalinan J."/>
            <person name="Salamov A.A."/>
            <person name="Simmons B.A."/>
            <person name="Magnuson J.K."/>
            <person name="Chen J."/>
            <person name="Drula E."/>
            <person name="Henrissat B."/>
            <person name="Wiebenga A."/>
            <person name="Lubbers R.J."/>
            <person name="Gomes A.C."/>
            <person name="Makela M.R."/>
            <person name="Stajich J."/>
            <person name="Grigoriev I.V."/>
            <person name="Mortensen U.H."/>
            <person name="De Vries R.P."/>
            <person name="Baker S.E."/>
            <person name="Andersen M.R."/>
        </authorList>
    </citation>
    <scope>NUCLEOTIDE SEQUENCE [LARGE SCALE GENOMIC DNA]</scope>
    <source>
        <strain evidence="2 3">CBS 209.92</strain>
    </source>
</reference>
<gene>
    <name evidence="2" type="ORF">BJX66DRAFT_302372</name>
</gene>
<dbReference type="InterPro" id="IPR011009">
    <property type="entry name" value="Kinase-like_dom_sf"/>
</dbReference>
<feature type="region of interest" description="Disordered" evidence="1">
    <location>
        <begin position="107"/>
        <end position="128"/>
    </location>
</feature>
<comment type="caution">
    <text evidence="2">The sequence shown here is derived from an EMBL/GenBank/DDBJ whole genome shotgun (WGS) entry which is preliminary data.</text>
</comment>
<dbReference type="SUPFAM" id="SSF56112">
    <property type="entry name" value="Protein kinase-like (PK-like)"/>
    <property type="match status" value="1"/>
</dbReference>
<proteinExistence type="predicted"/>
<dbReference type="EMBL" id="JBFTWV010000037">
    <property type="protein sequence ID" value="KAL2795176.1"/>
    <property type="molecule type" value="Genomic_DNA"/>
</dbReference>
<evidence type="ECO:0000256" key="1">
    <source>
        <dbReference type="SAM" id="MobiDB-lite"/>
    </source>
</evidence>
<name>A0ABR4G847_9EURO</name>
<evidence type="ECO:0008006" key="4">
    <source>
        <dbReference type="Google" id="ProtNLM"/>
    </source>
</evidence>
<feature type="region of interest" description="Disordered" evidence="1">
    <location>
        <begin position="178"/>
        <end position="206"/>
    </location>
</feature>
<dbReference type="Gene3D" id="1.10.510.10">
    <property type="entry name" value="Transferase(Phosphotransferase) domain 1"/>
    <property type="match status" value="1"/>
</dbReference>
<dbReference type="PANTHER" id="PTHR37542">
    <property type="entry name" value="HELO DOMAIN-CONTAINING PROTEIN-RELATED"/>
    <property type="match status" value="1"/>
</dbReference>
<keyword evidence="3" id="KW-1185">Reference proteome</keyword>